<dbReference type="EMBL" id="BSPK01000077">
    <property type="protein sequence ID" value="GLS65712.1"/>
    <property type="molecule type" value="Genomic_DNA"/>
</dbReference>
<dbReference type="CDD" id="cd00431">
    <property type="entry name" value="cysteine_hydrolases"/>
    <property type="match status" value="1"/>
</dbReference>
<proteinExistence type="predicted"/>
<dbReference type="SUPFAM" id="SSF52499">
    <property type="entry name" value="Isochorismatase-like hydrolases"/>
    <property type="match status" value="1"/>
</dbReference>
<dbReference type="Proteomes" id="UP000321960">
    <property type="component" value="Unassembled WGS sequence"/>
</dbReference>
<dbReference type="EMBL" id="BJZU01000085">
    <property type="protein sequence ID" value="GEP05994.1"/>
    <property type="molecule type" value="Genomic_DNA"/>
</dbReference>
<protein>
    <submittedName>
        <fullName evidence="3">Cysteine hydrolase</fullName>
    </submittedName>
</protein>
<sequence>MAEVDDDQLRYGNLGATCLHLCVDMQGMFAEQTEWHTPWMERVRPNVARIVEAQAARTLFTRFIPAERPGEGRGTWAHYYERWASMTRERLDPRLIDLVPELARHVPPAEIFDKTVYSPWFGTALDARLQARGVETLVVTGGETDVCVLSTVLGAVDHGYRVVVVTDALCSSSDRAHDALLTLYRSRYGQQVETVTTETVLANWT</sequence>
<name>A0A512J7Q1_9HYPH</name>
<dbReference type="PANTHER" id="PTHR43540:SF6">
    <property type="entry name" value="ISOCHORISMATASE-LIKE DOMAIN-CONTAINING PROTEIN"/>
    <property type="match status" value="1"/>
</dbReference>
<reference evidence="4" key="1">
    <citation type="journal article" date="2014" name="Int. J. Syst. Evol. Microbiol.">
        <title>Complete genome of a new Firmicutes species belonging to the dominant human colonic microbiota ('Ruminococcus bicirculans') reveals two chromosomes and a selective capacity to utilize plant glucans.</title>
        <authorList>
            <consortium name="NISC Comparative Sequencing Program"/>
            <person name="Wegmann U."/>
            <person name="Louis P."/>
            <person name="Goesmann A."/>
            <person name="Henrissat B."/>
            <person name="Duncan S.H."/>
            <person name="Flint H.J."/>
        </authorList>
    </citation>
    <scope>NUCLEOTIDE SEQUENCE</scope>
    <source>
        <strain evidence="4">NBRC 107715</strain>
    </source>
</reference>
<evidence type="ECO:0000313" key="6">
    <source>
        <dbReference type="Proteomes" id="UP001156856"/>
    </source>
</evidence>
<accession>A0A512J7Q1</accession>
<comment type="caution">
    <text evidence="3">The sequence shown here is derived from an EMBL/GenBank/DDBJ whole genome shotgun (WGS) entry which is preliminary data.</text>
</comment>
<evidence type="ECO:0000313" key="3">
    <source>
        <dbReference type="EMBL" id="GEP05994.1"/>
    </source>
</evidence>
<evidence type="ECO:0000256" key="1">
    <source>
        <dbReference type="ARBA" id="ARBA00022801"/>
    </source>
</evidence>
<dbReference type="PANTHER" id="PTHR43540">
    <property type="entry name" value="PEROXYUREIDOACRYLATE/UREIDOACRYLATE AMIDOHYDROLASE-RELATED"/>
    <property type="match status" value="1"/>
</dbReference>
<gene>
    <name evidence="4" type="ORF">GCM10007888_40940</name>
    <name evidence="3" type="ORF">MOX02_40320</name>
</gene>
<organism evidence="3 5">
    <name type="scientific">Methylobacterium oxalidis</name>
    <dbReference type="NCBI Taxonomy" id="944322"/>
    <lineage>
        <taxon>Bacteria</taxon>
        <taxon>Pseudomonadati</taxon>
        <taxon>Pseudomonadota</taxon>
        <taxon>Alphaproteobacteria</taxon>
        <taxon>Hyphomicrobiales</taxon>
        <taxon>Methylobacteriaceae</taxon>
        <taxon>Methylobacterium</taxon>
    </lineage>
</organism>
<keyword evidence="6" id="KW-1185">Reference proteome</keyword>
<evidence type="ECO:0000259" key="2">
    <source>
        <dbReference type="Pfam" id="PF00857"/>
    </source>
</evidence>
<evidence type="ECO:0000313" key="5">
    <source>
        <dbReference type="Proteomes" id="UP000321960"/>
    </source>
</evidence>
<reference evidence="4" key="4">
    <citation type="submission" date="2023-01" db="EMBL/GenBank/DDBJ databases">
        <title>Draft genome sequence of Methylobacterium oxalidis strain NBRC 107715.</title>
        <authorList>
            <person name="Sun Q."/>
            <person name="Mori K."/>
        </authorList>
    </citation>
    <scope>NUCLEOTIDE SEQUENCE</scope>
    <source>
        <strain evidence="4">NBRC 107715</strain>
    </source>
</reference>
<reference evidence="3 5" key="3">
    <citation type="submission" date="2019-07" db="EMBL/GenBank/DDBJ databases">
        <title>Whole genome shotgun sequence of Methylobacterium oxalidis NBRC 107715.</title>
        <authorList>
            <person name="Hosoyama A."/>
            <person name="Uohara A."/>
            <person name="Ohji S."/>
            <person name="Ichikawa N."/>
        </authorList>
    </citation>
    <scope>NUCLEOTIDE SEQUENCE [LARGE SCALE GENOMIC DNA]</scope>
    <source>
        <strain evidence="3 5">NBRC 107715</strain>
    </source>
</reference>
<dbReference type="AlphaFoldDB" id="A0A512J7Q1"/>
<dbReference type="Gene3D" id="3.40.50.850">
    <property type="entry name" value="Isochorismatase-like"/>
    <property type="match status" value="1"/>
</dbReference>
<dbReference type="InterPro" id="IPR036380">
    <property type="entry name" value="Isochorismatase-like_sf"/>
</dbReference>
<evidence type="ECO:0000313" key="4">
    <source>
        <dbReference type="EMBL" id="GLS65712.1"/>
    </source>
</evidence>
<dbReference type="Proteomes" id="UP001156856">
    <property type="component" value="Unassembled WGS sequence"/>
</dbReference>
<dbReference type="Pfam" id="PF00857">
    <property type="entry name" value="Isochorismatase"/>
    <property type="match status" value="1"/>
</dbReference>
<reference evidence="6" key="2">
    <citation type="journal article" date="2019" name="Int. J. Syst. Evol. Microbiol.">
        <title>The Global Catalogue of Microorganisms (GCM) 10K type strain sequencing project: providing services to taxonomists for standard genome sequencing and annotation.</title>
        <authorList>
            <consortium name="The Broad Institute Genomics Platform"/>
            <consortium name="The Broad Institute Genome Sequencing Center for Infectious Disease"/>
            <person name="Wu L."/>
            <person name="Ma J."/>
        </authorList>
    </citation>
    <scope>NUCLEOTIDE SEQUENCE [LARGE SCALE GENOMIC DNA]</scope>
    <source>
        <strain evidence="6">NBRC 107715</strain>
    </source>
</reference>
<dbReference type="GO" id="GO:0016787">
    <property type="term" value="F:hydrolase activity"/>
    <property type="evidence" value="ECO:0007669"/>
    <property type="project" value="UniProtKB-KW"/>
</dbReference>
<dbReference type="RefSeq" id="WP_373866770.1">
    <property type="nucleotide sequence ID" value="NZ_BJZU01000085.1"/>
</dbReference>
<dbReference type="InterPro" id="IPR050272">
    <property type="entry name" value="Isochorismatase-like_hydrls"/>
</dbReference>
<feature type="domain" description="Isochorismatase-like" evidence="2">
    <location>
        <begin position="19"/>
        <end position="191"/>
    </location>
</feature>
<keyword evidence="1 3" id="KW-0378">Hydrolase</keyword>
<dbReference type="InterPro" id="IPR000868">
    <property type="entry name" value="Isochorismatase-like_dom"/>
</dbReference>